<dbReference type="AlphaFoldDB" id="A0A1B0C507"/>
<keyword evidence="2" id="KW-1185">Reference proteome</keyword>
<proteinExistence type="predicted"/>
<dbReference type="VEuPathDB" id="VectorBase:GPPI049329"/>
<dbReference type="EnsemblMetazoa" id="GPPI049329-RA">
    <property type="protein sequence ID" value="GPPI049329-PA"/>
    <property type="gene ID" value="GPPI049329"/>
</dbReference>
<organism evidence="1 2">
    <name type="scientific">Glossina palpalis gambiensis</name>
    <dbReference type="NCBI Taxonomy" id="67801"/>
    <lineage>
        <taxon>Eukaryota</taxon>
        <taxon>Metazoa</taxon>
        <taxon>Ecdysozoa</taxon>
        <taxon>Arthropoda</taxon>
        <taxon>Hexapoda</taxon>
        <taxon>Insecta</taxon>
        <taxon>Pterygota</taxon>
        <taxon>Neoptera</taxon>
        <taxon>Endopterygota</taxon>
        <taxon>Diptera</taxon>
        <taxon>Brachycera</taxon>
        <taxon>Muscomorpha</taxon>
        <taxon>Hippoboscoidea</taxon>
        <taxon>Glossinidae</taxon>
        <taxon>Glossina</taxon>
    </lineage>
</organism>
<name>A0A1B0C507_9MUSC</name>
<dbReference type="EMBL" id="JXJN01025751">
    <property type="status" value="NOT_ANNOTATED_CDS"/>
    <property type="molecule type" value="Genomic_DNA"/>
</dbReference>
<accession>A0A1B0C507</accession>
<evidence type="ECO:0000313" key="1">
    <source>
        <dbReference type="EnsemblMetazoa" id="GPPI049329-PA"/>
    </source>
</evidence>
<evidence type="ECO:0000313" key="2">
    <source>
        <dbReference type="Proteomes" id="UP000092460"/>
    </source>
</evidence>
<reference evidence="1" key="2">
    <citation type="submission" date="2020-05" db="UniProtKB">
        <authorList>
            <consortium name="EnsemblMetazoa"/>
        </authorList>
    </citation>
    <scope>IDENTIFICATION</scope>
    <source>
        <strain evidence="1">IAEA</strain>
    </source>
</reference>
<protein>
    <submittedName>
        <fullName evidence="1">Uncharacterized protein</fullName>
    </submittedName>
</protein>
<reference evidence="2" key="1">
    <citation type="submission" date="2015-01" db="EMBL/GenBank/DDBJ databases">
        <authorList>
            <person name="Aksoy S."/>
            <person name="Warren W."/>
            <person name="Wilson R.K."/>
        </authorList>
    </citation>
    <scope>NUCLEOTIDE SEQUENCE [LARGE SCALE GENOMIC DNA]</scope>
    <source>
        <strain evidence="2">IAEA</strain>
    </source>
</reference>
<dbReference type="Proteomes" id="UP000092460">
    <property type="component" value="Unassembled WGS sequence"/>
</dbReference>
<sequence>MRNTLQTTTHRAVNAINVEGGQNIEVENYLTIPLPGNCATTKPVAGGEMAQKVGQVAYENNPANVEAENVDLSISQRYKLICNNINIPKLPNKKAILRTLSSPPAKTNFKYHEGTMPLLGTVNFYVKDLIRQKFVSINNIWKIVYTSHNCNCRRTSLCFYTVCLYFYKKYKIVCKLQMHEFDVFSNLDNIIRNRCTKFAKSVEEA</sequence>